<evidence type="ECO:0000313" key="3">
    <source>
        <dbReference type="Proteomes" id="UP001387364"/>
    </source>
</evidence>
<keyword evidence="3" id="KW-1185">Reference proteome</keyword>
<feature type="region of interest" description="Disordered" evidence="1">
    <location>
        <begin position="82"/>
        <end position="105"/>
    </location>
</feature>
<reference evidence="2 3" key="1">
    <citation type="submission" date="2024-02" db="EMBL/GenBank/DDBJ databases">
        <title>Seven novel Bacillus-like species.</title>
        <authorList>
            <person name="Liu G."/>
        </authorList>
    </citation>
    <scope>NUCLEOTIDE SEQUENCE [LARGE SCALE GENOMIC DNA]</scope>
    <source>
        <strain evidence="2 3">FJAT-52991</strain>
    </source>
</reference>
<dbReference type="EMBL" id="CP147404">
    <property type="protein sequence ID" value="WXB91585.1"/>
    <property type="molecule type" value="Genomic_DNA"/>
</dbReference>
<feature type="compositionally biased region" description="Polar residues" evidence="1">
    <location>
        <begin position="96"/>
        <end position="105"/>
    </location>
</feature>
<proteinExistence type="predicted"/>
<organism evidence="2 3">
    <name type="scientific">Bacillus kandeliae</name>
    <dbReference type="NCBI Taxonomy" id="3129297"/>
    <lineage>
        <taxon>Bacteria</taxon>
        <taxon>Bacillati</taxon>
        <taxon>Bacillota</taxon>
        <taxon>Bacilli</taxon>
        <taxon>Bacillales</taxon>
        <taxon>Bacillaceae</taxon>
        <taxon>Bacillus</taxon>
    </lineage>
</organism>
<evidence type="ECO:0000313" key="2">
    <source>
        <dbReference type="EMBL" id="WXB91585.1"/>
    </source>
</evidence>
<accession>A0ABZ2N1Y8</accession>
<evidence type="ECO:0000256" key="1">
    <source>
        <dbReference type="SAM" id="MobiDB-lite"/>
    </source>
</evidence>
<name>A0ABZ2N1Y8_9BACI</name>
<protein>
    <submittedName>
        <fullName evidence="2">Uncharacterized protein</fullName>
    </submittedName>
</protein>
<sequence length="105" mass="12203">MASPQRFPFGRREIFDQEREIAKVGHSGNSDVDIHIDVEVDTKPVAYAMLCSLLATKQLTTEEFEEALERLQNLIDKDKNTRVEKKNNHSSRVKLFNQNGWEDQR</sequence>
<dbReference type="RefSeq" id="WP_338749218.1">
    <property type="nucleotide sequence ID" value="NZ_CP147404.1"/>
</dbReference>
<gene>
    <name evidence="2" type="ORF">WDJ61_09870</name>
</gene>
<dbReference type="Proteomes" id="UP001387364">
    <property type="component" value="Chromosome"/>
</dbReference>